<dbReference type="Proteomes" id="UP000600026">
    <property type="component" value="Unassembled WGS sequence"/>
</dbReference>
<evidence type="ECO:0000313" key="15">
    <source>
        <dbReference type="Proteomes" id="UP000600026"/>
    </source>
</evidence>
<evidence type="ECO:0000256" key="11">
    <source>
        <dbReference type="SAM" id="Phobius"/>
    </source>
</evidence>
<evidence type="ECO:0000256" key="8">
    <source>
        <dbReference type="ARBA" id="ARBA00022989"/>
    </source>
</evidence>
<dbReference type="PRINTS" id="PR00344">
    <property type="entry name" value="BCTRLSENSOR"/>
</dbReference>
<dbReference type="InterPro" id="IPR003661">
    <property type="entry name" value="HisK_dim/P_dom"/>
</dbReference>
<dbReference type="InterPro" id="IPR003660">
    <property type="entry name" value="HAMP_dom"/>
</dbReference>
<feature type="transmembrane region" description="Helical" evidence="11">
    <location>
        <begin position="21"/>
        <end position="41"/>
    </location>
</feature>
<dbReference type="Gene3D" id="6.10.340.10">
    <property type="match status" value="1"/>
</dbReference>
<evidence type="ECO:0000256" key="7">
    <source>
        <dbReference type="ARBA" id="ARBA00022777"/>
    </source>
</evidence>
<evidence type="ECO:0000259" key="12">
    <source>
        <dbReference type="PROSITE" id="PS50109"/>
    </source>
</evidence>
<proteinExistence type="predicted"/>
<accession>A0A919GTI4</accession>
<keyword evidence="7 14" id="KW-0418">Kinase</keyword>
<dbReference type="PANTHER" id="PTHR45436:SF5">
    <property type="entry name" value="SENSOR HISTIDINE KINASE TRCS"/>
    <property type="match status" value="1"/>
</dbReference>
<evidence type="ECO:0000256" key="9">
    <source>
        <dbReference type="ARBA" id="ARBA00023012"/>
    </source>
</evidence>
<dbReference type="EMBL" id="BNEE01000004">
    <property type="protein sequence ID" value="GHI83414.1"/>
    <property type="molecule type" value="Genomic_DNA"/>
</dbReference>
<evidence type="ECO:0000313" key="14">
    <source>
        <dbReference type="EMBL" id="GHI83414.1"/>
    </source>
</evidence>
<dbReference type="PROSITE" id="PS50885">
    <property type="entry name" value="HAMP"/>
    <property type="match status" value="1"/>
</dbReference>
<dbReference type="InterPro" id="IPR005467">
    <property type="entry name" value="His_kinase_dom"/>
</dbReference>
<evidence type="ECO:0000256" key="10">
    <source>
        <dbReference type="ARBA" id="ARBA00023136"/>
    </source>
</evidence>
<keyword evidence="4" id="KW-0597">Phosphoprotein</keyword>
<dbReference type="AlphaFoldDB" id="A0A919GTI4"/>
<dbReference type="GO" id="GO:0000155">
    <property type="term" value="F:phosphorelay sensor kinase activity"/>
    <property type="evidence" value="ECO:0007669"/>
    <property type="project" value="InterPro"/>
</dbReference>
<dbReference type="CDD" id="cd00082">
    <property type="entry name" value="HisKA"/>
    <property type="match status" value="1"/>
</dbReference>
<comment type="caution">
    <text evidence="14">The sequence shown here is derived from an EMBL/GenBank/DDBJ whole genome shotgun (WGS) entry which is preliminary data.</text>
</comment>
<dbReference type="Gene3D" id="1.10.287.130">
    <property type="match status" value="1"/>
</dbReference>
<evidence type="ECO:0000256" key="1">
    <source>
        <dbReference type="ARBA" id="ARBA00000085"/>
    </source>
</evidence>
<keyword evidence="6 11" id="KW-0812">Transmembrane</keyword>
<dbReference type="FunFam" id="1.10.287.130:FF:000001">
    <property type="entry name" value="Two-component sensor histidine kinase"/>
    <property type="match status" value="1"/>
</dbReference>
<dbReference type="Pfam" id="PF00512">
    <property type="entry name" value="HisKA"/>
    <property type="match status" value="1"/>
</dbReference>
<keyword evidence="9" id="KW-0902">Two-component regulatory system</keyword>
<dbReference type="SMART" id="SM00304">
    <property type="entry name" value="HAMP"/>
    <property type="match status" value="1"/>
</dbReference>
<dbReference type="CDD" id="cd06225">
    <property type="entry name" value="HAMP"/>
    <property type="match status" value="1"/>
</dbReference>
<dbReference type="SUPFAM" id="SSF158472">
    <property type="entry name" value="HAMP domain-like"/>
    <property type="match status" value="1"/>
</dbReference>
<dbReference type="SUPFAM" id="SSF47384">
    <property type="entry name" value="Homodimeric domain of signal transducing histidine kinase"/>
    <property type="match status" value="1"/>
</dbReference>
<dbReference type="OrthoDB" id="3190394at2"/>
<keyword evidence="8 11" id="KW-1133">Transmembrane helix</keyword>
<dbReference type="PANTHER" id="PTHR45436">
    <property type="entry name" value="SENSOR HISTIDINE KINASE YKOH"/>
    <property type="match status" value="1"/>
</dbReference>
<comment type="catalytic activity">
    <reaction evidence="1">
        <text>ATP + protein L-histidine = ADP + protein N-phospho-L-histidine.</text>
        <dbReference type="EC" id="2.7.13.3"/>
    </reaction>
</comment>
<dbReference type="InterPro" id="IPR004358">
    <property type="entry name" value="Sig_transdc_His_kin-like_C"/>
</dbReference>
<dbReference type="InterPro" id="IPR036890">
    <property type="entry name" value="HATPase_C_sf"/>
</dbReference>
<gene>
    <name evidence="14" type="ORF">Sxan_07780</name>
</gene>
<name>A0A919GTI4_9ACTN</name>
<comment type="subcellular location">
    <subcellularLocation>
        <location evidence="2">Cell membrane</location>
    </subcellularLocation>
</comment>
<reference evidence="14" key="1">
    <citation type="submission" date="2020-09" db="EMBL/GenBank/DDBJ databases">
        <title>Whole genome shotgun sequence of Streptomyces xanthophaeus NBRC 12829.</title>
        <authorList>
            <person name="Komaki H."/>
            <person name="Tamura T."/>
        </authorList>
    </citation>
    <scope>NUCLEOTIDE SEQUENCE</scope>
    <source>
        <strain evidence="14">NBRC 12829</strain>
    </source>
</reference>
<dbReference type="PROSITE" id="PS50109">
    <property type="entry name" value="HIS_KIN"/>
    <property type="match status" value="1"/>
</dbReference>
<feature type="domain" description="HAMP" evidence="13">
    <location>
        <begin position="183"/>
        <end position="235"/>
    </location>
</feature>
<evidence type="ECO:0000256" key="2">
    <source>
        <dbReference type="ARBA" id="ARBA00004236"/>
    </source>
</evidence>
<sequence length="465" mass="48477">MTRPVTGAGSVPRRGSLVRNIVLLTTVVAALAVGLTGLIAWQTAARGAEQRERDRLTRQATVLSRLPALSEALFNGAQVLGGPNGVQLAVVAPDGKVSGTASPAVDRASKSALLAGKPVSTRGLLGGEEVLLVGQPGVRGGAVVLTEPYTAVTHETNGIRRSVVLPLIAGMCGAALAGAFLARRIARPLVKAARVAHRLADGERGVPAPVDGPRETAEIGRALNVLDAALEHSENRQREFLLSVSHDLRTPLTALQGYAEALADGLIEADRLPEVGAVLADETRRLDRFLEDLLDLARLEADDFRLDVAPADLGAVLAEAAAFWTGPCARRGVGLRLERSGRPVVVETDAFRVRQLIDGLVQNALRVTPEGAPLVLAVRPAADGGAELQVRDGGPGLTDDDVRVAFDRGALHARYRDTRPVGSGLGLTVAHRLTGRLGGAVRVEGHGPEGGACFTVTLPRAPGTP</sequence>
<protein>
    <recommendedName>
        <fullName evidence="3">histidine kinase</fullName>
        <ecNumber evidence="3">2.7.13.3</ecNumber>
    </recommendedName>
</protein>
<keyword evidence="10 11" id="KW-0472">Membrane</keyword>
<dbReference type="SUPFAM" id="SSF55874">
    <property type="entry name" value="ATPase domain of HSP90 chaperone/DNA topoisomerase II/histidine kinase"/>
    <property type="match status" value="1"/>
</dbReference>
<evidence type="ECO:0000256" key="4">
    <source>
        <dbReference type="ARBA" id="ARBA00022553"/>
    </source>
</evidence>
<evidence type="ECO:0000259" key="13">
    <source>
        <dbReference type="PROSITE" id="PS50885"/>
    </source>
</evidence>
<dbReference type="GO" id="GO:0005886">
    <property type="term" value="C:plasma membrane"/>
    <property type="evidence" value="ECO:0007669"/>
    <property type="project" value="UniProtKB-SubCell"/>
</dbReference>
<dbReference type="RefSeq" id="WP_037892629.1">
    <property type="nucleotide sequence ID" value="NZ_BNEE01000004.1"/>
</dbReference>
<dbReference type="InterPro" id="IPR036097">
    <property type="entry name" value="HisK_dim/P_sf"/>
</dbReference>
<evidence type="ECO:0000256" key="3">
    <source>
        <dbReference type="ARBA" id="ARBA00012438"/>
    </source>
</evidence>
<dbReference type="EC" id="2.7.13.3" evidence="3"/>
<dbReference type="Pfam" id="PF02518">
    <property type="entry name" value="HATPase_c"/>
    <property type="match status" value="1"/>
</dbReference>
<keyword evidence="5" id="KW-0808">Transferase</keyword>
<dbReference type="InterPro" id="IPR050428">
    <property type="entry name" value="TCS_sensor_his_kinase"/>
</dbReference>
<dbReference type="Gene3D" id="3.30.565.10">
    <property type="entry name" value="Histidine kinase-like ATPase, C-terminal domain"/>
    <property type="match status" value="1"/>
</dbReference>
<dbReference type="InterPro" id="IPR003594">
    <property type="entry name" value="HATPase_dom"/>
</dbReference>
<dbReference type="SMART" id="SM00387">
    <property type="entry name" value="HATPase_c"/>
    <property type="match status" value="1"/>
</dbReference>
<feature type="domain" description="Histidine kinase" evidence="12">
    <location>
        <begin position="243"/>
        <end position="462"/>
    </location>
</feature>
<evidence type="ECO:0000256" key="6">
    <source>
        <dbReference type="ARBA" id="ARBA00022692"/>
    </source>
</evidence>
<organism evidence="14 15">
    <name type="scientific">Streptomyces xanthophaeus</name>
    <dbReference type="NCBI Taxonomy" id="67385"/>
    <lineage>
        <taxon>Bacteria</taxon>
        <taxon>Bacillati</taxon>
        <taxon>Actinomycetota</taxon>
        <taxon>Actinomycetes</taxon>
        <taxon>Kitasatosporales</taxon>
        <taxon>Streptomycetaceae</taxon>
        <taxon>Streptomyces</taxon>
    </lineage>
</organism>
<dbReference type="SMART" id="SM00388">
    <property type="entry name" value="HisKA"/>
    <property type="match status" value="1"/>
</dbReference>
<keyword evidence="15" id="KW-1185">Reference proteome</keyword>
<dbReference type="Pfam" id="PF00672">
    <property type="entry name" value="HAMP"/>
    <property type="match status" value="1"/>
</dbReference>
<evidence type="ECO:0000256" key="5">
    <source>
        <dbReference type="ARBA" id="ARBA00022679"/>
    </source>
</evidence>